<dbReference type="InParanoid" id="G0P4G2"/>
<dbReference type="AlphaFoldDB" id="G0P4G2"/>
<feature type="region of interest" description="Disordered" evidence="2">
    <location>
        <begin position="1"/>
        <end position="60"/>
    </location>
</feature>
<reference evidence="4" key="1">
    <citation type="submission" date="2011-07" db="EMBL/GenBank/DDBJ databases">
        <authorList>
            <consortium name="Caenorhabditis brenneri Sequencing and Analysis Consortium"/>
            <person name="Wilson R.K."/>
        </authorList>
    </citation>
    <scope>NUCLEOTIDE SEQUENCE [LARGE SCALE GENOMIC DNA]</scope>
    <source>
        <strain evidence="4">PB2801</strain>
    </source>
</reference>
<evidence type="ECO:0000313" key="3">
    <source>
        <dbReference type="EMBL" id="EGT44725.1"/>
    </source>
</evidence>
<dbReference type="Proteomes" id="UP000008068">
    <property type="component" value="Unassembled WGS sequence"/>
</dbReference>
<feature type="compositionally biased region" description="Basic and acidic residues" evidence="2">
    <location>
        <begin position="419"/>
        <end position="580"/>
    </location>
</feature>
<name>G0P4G2_CAEBE</name>
<accession>G0P4G2</accession>
<feature type="coiled-coil region" evidence="1">
    <location>
        <begin position="121"/>
        <end position="152"/>
    </location>
</feature>
<dbReference type="OMA" id="NAFATHE"/>
<protein>
    <submittedName>
        <fullName evidence="3">Uncharacterized protein</fullName>
    </submittedName>
</protein>
<sequence>MADWISRHSSARFNNKSNFQPPEPQPVPPFSGASYSSSDSSLVPSNGANRSVANVPSYAQPPPRFAGLSNPAMFTVYGTMMPPQGYSGPSGYNNVGRADQYPTAGPQVSQAIINNVKKIAREEEQKKNKKAIENMGNTIKELCRKLSESEDLVKRQQILIQNRRRRSSSSSNTSEVVIPDIQGELDEGRQENEKLKKKLEVLEEEKLQMKKDLQQFQHIKNDVKRLQDLLKVENDKVVAVVKEKNLVDLKLQDSEKKLEETKETLAKVNVKLRIEIQRTKKEKEQSDSGKILNLQTPEKDSKDQIKNLQDALEEEKKKTAESQAQCAKEKEKAAHLEHKLHQKMKDMEKKDVEVQTEKKSTLTGRRSVPLGEPVSEPSDKTSIEHANSLKIRIHELVAENKVMSGELRELKRKLSTGDQKTDELAEPEHKKKKNSKDLMDSKDNGELEKQKSSEKSSNHKPVDTITCDKKTEVKDGDKVKESDGVAKDEKKKKEQNGGKSESSSDRKAVDPAVTKDKKKESDGISEVKKKKLESSSDKKPDTVAAEVKKSDKIPEVKMEKKKTKNESSKSSSDESLEKLAPKPIRKRGRPPKNPENSGAPKPKKMKHME</sequence>
<evidence type="ECO:0000313" key="4">
    <source>
        <dbReference type="Proteomes" id="UP000008068"/>
    </source>
</evidence>
<proteinExistence type="predicted"/>
<feature type="compositionally biased region" description="Low complexity" evidence="2">
    <location>
        <begin position="31"/>
        <end position="45"/>
    </location>
</feature>
<dbReference type="HOGENOM" id="CLU_448519_0_0_1"/>
<keyword evidence="1" id="KW-0175">Coiled coil</keyword>
<gene>
    <name evidence="3" type="ORF">CAEBREN_01033</name>
</gene>
<feature type="compositionally biased region" description="Polar residues" evidence="2">
    <location>
        <begin position="7"/>
        <end position="19"/>
    </location>
</feature>
<evidence type="ECO:0000256" key="1">
    <source>
        <dbReference type="SAM" id="Coils"/>
    </source>
</evidence>
<dbReference type="STRING" id="135651.G0P4G2"/>
<feature type="region of interest" description="Disordered" evidence="2">
    <location>
        <begin position="279"/>
        <end position="609"/>
    </location>
</feature>
<keyword evidence="4" id="KW-1185">Reference proteome</keyword>
<organism evidence="4">
    <name type="scientific">Caenorhabditis brenneri</name>
    <name type="common">Nematode worm</name>
    <dbReference type="NCBI Taxonomy" id="135651"/>
    <lineage>
        <taxon>Eukaryota</taxon>
        <taxon>Metazoa</taxon>
        <taxon>Ecdysozoa</taxon>
        <taxon>Nematoda</taxon>
        <taxon>Chromadorea</taxon>
        <taxon>Rhabditida</taxon>
        <taxon>Rhabditina</taxon>
        <taxon>Rhabditomorpha</taxon>
        <taxon>Rhabditoidea</taxon>
        <taxon>Rhabditidae</taxon>
        <taxon>Peloderinae</taxon>
        <taxon>Caenorhabditis</taxon>
    </lineage>
</organism>
<dbReference type="EMBL" id="GL380063">
    <property type="protein sequence ID" value="EGT44725.1"/>
    <property type="molecule type" value="Genomic_DNA"/>
</dbReference>
<feature type="coiled-coil region" evidence="1">
    <location>
        <begin position="178"/>
        <end position="219"/>
    </location>
</feature>
<feature type="compositionally biased region" description="Basic and acidic residues" evidence="2">
    <location>
        <begin position="327"/>
        <end position="360"/>
    </location>
</feature>
<evidence type="ECO:0000256" key="2">
    <source>
        <dbReference type="SAM" id="MobiDB-lite"/>
    </source>
</evidence>